<sequence length="110" mass="12694">MSENRRIHKRYGSDMIFWMKQVDSNKDFSPFYIVDISAGGLKIETKDLFPVGTEVHLSFELPQHTDLIEAMAIVRHIESVDEGYHTGLQFQQVKGVPTSMLLEYLEEIYG</sequence>
<proteinExistence type="predicted"/>
<evidence type="ECO:0000313" key="2">
    <source>
        <dbReference type="EMBL" id="QTD53000.1"/>
    </source>
</evidence>
<gene>
    <name evidence="2" type="ORF">J3U87_11100</name>
</gene>
<accession>A0A8A4TTZ8</accession>
<dbReference type="GO" id="GO:0035438">
    <property type="term" value="F:cyclic-di-GMP binding"/>
    <property type="evidence" value="ECO:0007669"/>
    <property type="project" value="InterPro"/>
</dbReference>
<protein>
    <submittedName>
        <fullName evidence="2">PilZ domain-containing protein</fullName>
    </submittedName>
</protein>
<dbReference type="RefSeq" id="WP_237383098.1">
    <property type="nucleotide sequence ID" value="NZ_CP071793.1"/>
</dbReference>
<dbReference type="KEGG" id="scor:J3U87_11100"/>
<dbReference type="Proteomes" id="UP000663929">
    <property type="component" value="Chromosome"/>
</dbReference>
<organism evidence="2 3">
    <name type="scientific">Sulfidibacter corallicola</name>
    <dbReference type="NCBI Taxonomy" id="2818388"/>
    <lineage>
        <taxon>Bacteria</taxon>
        <taxon>Pseudomonadati</taxon>
        <taxon>Acidobacteriota</taxon>
        <taxon>Holophagae</taxon>
        <taxon>Acanthopleuribacterales</taxon>
        <taxon>Acanthopleuribacteraceae</taxon>
        <taxon>Sulfidibacter</taxon>
    </lineage>
</organism>
<name>A0A8A4TTZ8_SULCO</name>
<reference evidence="2" key="1">
    <citation type="submission" date="2021-03" db="EMBL/GenBank/DDBJ databases">
        <title>Acanthopleuribacteraceae sp. M133.</title>
        <authorList>
            <person name="Wang G."/>
        </authorList>
    </citation>
    <scope>NUCLEOTIDE SEQUENCE</scope>
    <source>
        <strain evidence="2">M133</strain>
    </source>
</reference>
<evidence type="ECO:0000259" key="1">
    <source>
        <dbReference type="Pfam" id="PF07238"/>
    </source>
</evidence>
<dbReference type="InterPro" id="IPR009875">
    <property type="entry name" value="PilZ_domain"/>
</dbReference>
<feature type="domain" description="PilZ" evidence="1">
    <location>
        <begin position="24"/>
        <end position="105"/>
    </location>
</feature>
<dbReference type="SUPFAM" id="SSF141371">
    <property type="entry name" value="PilZ domain-like"/>
    <property type="match status" value="1"/>
</dbReference>
<dbReference type="Pfam" id="PF07238">
    <property type="entry name" value="PilZ"/>
    <property type="match status" value="1"/>
</dbReference>
<dbReference type="EMBL" id="CP071793">
    <property type="protein sequence ID" value="QTD53000.1"/>
    <property type="molecule type" value="Genomic_DNA"/>
</dbReference>
<evidence type="ECO:0000313" key="3">
    <source>
        <dbReference type="Proteomes" id="UP000663929"/>
    </source>
</evidence>
<dbReference type="AlphaFoldDB" id="A0A8A4TTZ8"/>
<dbReference type="Gene3D" id="2.40.10.220">
    <property type="entry name" value="predicted glycosyltransferase like domains"/>
    <property type="match status" value="1"/>
</dbReference>
<keyword evidence="3" id="KW-1185">Reference proteome</keyword>